<dbReference type="PANTHER" id="PTHR22872:SF9">
    <property type="entry name" value="X-LINKED RETINITIS PIGMENTOSA GTPASE REGULATOR"/>
    <property type="match status" value="1"/>
</dbReference>
<dbReference type="PROSITE" id="PS00626">
    <property type="entry name" value="RCC1_2"/>
    <property type="match status" value="2"/>
</dbReference>
<name>A0A4W5RDF1_9TELE</name>
<keyword evidence="1" id="KW-0677">Repeat</keyword>
<reference evidence="3" key="2">
    <citation type="submission" date="2025-08" db="UniProtKB">
        <authorList>
            <consortium name="Ensembl"/>
        </authorList>
    </citation>
    <scope>IDENTIFICATION</scope>
</reference>
<dbReference type="InterPro" id="IPR051625">
    <property type="entry name" value="Signaling_Regulatory_Domain"/>
</dbReference>
<dbReference type="PRINTS" id="PR00633">
    <property type="entry name" value="RCCNDNSATION"/>
</dbReference>
<dbReference type="GeneTree" id="ENSGT00940000159616"/>
<feature type="repeat" description="RCC1" evidence="2">
    <location>
        <begin position="55"/>
        <end position="103"/>
    </location>
</feature>
<dbReference type="InterPro" id="IPR009091">
    <property type="entry name" value="RCC1/BLIP-II"/>
</dbReference>
<keyword evidence="4" id="KW-1185">Reference proteome</keyword>
<protein>
    <submittedName>
        <fullName evidence="3">Retinitis pigmentosa GTPase regulator</fullName>
    </submittedName>
</protein>
<dbReference type="STRING" id="62062.ENSHHUP00000082354"/>
<accession>A0A4W5RDF1</accession>
<evidence type="ECO:0000256" key="1">
    <source>
        <dbReference type="ARBA" id="ARBA00022737"/>
    </source>
</evidence>
<feature type="repeat" description="RCC1" evidence="2">
    <location>
        <begin position="157"/>
        <end position="206"/>
    </location>
</feature>
<dbReference type="InterPro" id="IPR000408">
    <property type="entry name" value="Reg_chr_condens"/>
</dbReference>
<organism evidence="3 4">
    <name type="scientific">Hucho hucho</name>
    <name type="common">huchen</name>
    <dbReference type="NCBI Taxonomy" id="62062"/>
    <lineage>
        <taxon>Eukaryota</taxon>
        <taxon>Metazoa</taxon>
        <taxon>Chordata</taxon>
        <taxon>Craniata</taxon>
        <taxon>Vertebrata</taxon>
        <taxon>Euteleostomi</taxon>
        <taxon>Actinopterygii</taxon>
        <taxon>Neopterygii</taxon>
        <taxon>Teleostei</taxon>
        <taxon>Protacanthopterygii</taxon>
        <taxon>Salmoniformes</taxon>
        <taxon>Salmonidae</taxon>
        <taxon>Salmoninae</taxon>
        <taxon>Hucho</taxon>
    </lineage>
</organism>
<dbReference type="PROSITE" id="PS50012">
    <property type="entry name" value="RCC1_3"/>
    <property type="match status" value="5"/>
</dbReference>
<dbReference type="AlphaFoldDB" id="A0A4W5RDF1"/>
<dbReference type="Ensembl" id="ENSHHUT00000084958.1">
    <property type="protein sequence ID" value="ENSHHUP00000082354.1"/>
    <property type="gene ID" value="ENSHHUG00000047852.1"/>
</dbReference>
<dbReference type="Gene3D" id="2.130.10.30">
    <property type="entry name" value="Regulator of chromosome condensation 1/beta-lactamase-inhibitor protein II"/>
    <property type="match status" value="1"/>
</dbReference>
<evidence type="ECO:0000313" key="3">
    <source>
        <dbReference type="Ensembl" id="ENSHHUP00000082354.1"/>
    </source>
</evidence>
<proteinExistence type="predicted"/>
<feature type="repeat" description="RCC1" evidence="2">
    <location>
        <begin position="219"/>
        <end position="271"/>
    </location>
</feature>
<feature type="repeat" description="RCC1" evidence="2">
    <location>
        <begin position="104"/>
        <end position="156"/>
    </location>
</feature>
<evidence type="ECO:0000313" key="4">
    <source>
        <dbReference type="Proteomes" id="UP000314982"/>
    </source>
</evidence>
<dbReference type="SUPFAM" id="SSF50985">
    <property type="entry name" value="RCC1/BLIP-II"/>
    <property type="match status" value="1"/>
</dbReference>
<reference evidence="3" key="3">
    <citation type="submission" date="2025-09" db="UniProtKB">
        <authorList>
            <consortium name="Ensembl"/>
        </authorList>
    </citation>
    <scope>IDENTIFICATION</scope>
</reference>
<dbReference type="Proteomes" id="UP000314982">
    <property type="component" value="Unassembled WGS sequence"/>
</dbReference>
<feature type="repeat" description="RCC1" evidence="2">
    <location>
        <begin position="272"/>
        <end position="325"/>
    </location>
</feature>
<reference evidence="4" key="1">
    <citation type="submission" date="2018-06" db="EMBL/GenBank/DDBJ databases">
        <title>Genome assembly of Danube salmon.</title>
        <authorList>
            <person name="Macqueen D.J."/>
            <person name="Gundappa M.K."/>
        </authorList>
    </citation>
    <scope>NUCLEOTIDE SEQUENCE [LARGE SCALE GENOMIC DNA]</scope>
</reference>
<dbReference type="Pfam" id="PF00415">
    <property type="entry name" value="RCC1"/>
    <property type="match status" value="5"/>
</dbReference>
<evidence type="ECO:0000256" key="2">
    <source>
        <dbReference type="PROSITE-ProRule" id="PRU00235"/>
    </source>
</evidence>
<sequence>KRQPRNLNDLEKISIFTFGKSKFADNVPSKFWLKNDHPEEISCGGDHTAVVTGHCRLFMFGSNTCGQLGLGSKINVNINKPTATEKVKFAACGRDHTIVCTWSGRVYGAGSNQEGQLGLGHCDDTNTFHLIHPFSDHAPIKMLAAGCNTSAALTEDGRLFMWGDNSVGQIGLGAESYASEPREVMVGQSVAWVSCGYHHSAFVTGNTHRVHLNWGAEPNDVYTFGRGQHGQLGHGTFLFEASLPKALVHFRNGRVSHVTCGENHTAVITDSGILYTFGDGRHGKLGLGEENFTNHFRPTLCPRFLKYSVQSVAGGSSHMLVLAMPRPPEVEEVVIEEDDVTKTILETLETYTELLLMDPSLLMSNPPTAPPLWTLSPRARRRERVSTGPKHQKVSERRTGVLITRSDRVVLMIITQVHLVLGTIKGHSQMCSFVTRHNDTDVLSFEGACNWHAEERNVHQSCCQRIERSFLYHKPPPTCFREFVSTSNRPHNHRPRVTTPAKVLYIKLLHLLDRLKPATRTADETEDYFCL</sequence>
<dbReference type="PANTHER" id="PTHR22872">
    <property type="entry name" value="BTK-BINDING PROTEIN-RELATED"/>
    <property type="match status" value="1"/>
</dbReference>